<organism evidence="7 8">
    <name type="scientific">Elysia marginata</name>
    <dbReference type="NCBI Taxonomy" id="1093978"/>
    <lineage>
        <taxon>Eukaryota</taxon>
        <taxon>Metazoa</taxon>
        <taxon>Spiralia</taxon>
        <taxon>Lophotrochozoa</taxon>
        <taxon>Mollusca</taxon>
        <taxon>Gastropoda</taxon>
        <taxon>Heterobranchia</taxon>
        <taxon>Euthyneura</taxon>
        <taxon>Panpulmonata</taxon>
        <taxon>Sacoglossa</taxon>
        <taxon>Placobranchoidea</taxon>
        <taxon>Plakobranchidae</taxon>
        <taxon>Elysia</taxon>
    </lineage>
</organism>
<keyword evidence="4 5" id="KW-0472">Membrane</keyword>
<accession>A0AAV4EIS1</accession>
<evidence type="ECO:0000256" key="1">
    <source>
        <dbReference type="ARBA" id="ARBA00004141"/>
    </source>
</evidence>
<proteinExistence type="predicted"/>
<dbReference type="Gene3D" id="1.20.1070.10">
    <property type="entry name" value="Rhodopsin 7-helix transmembrane proteins"/>
    <property type="match status" value="1"/>
</dbReference>
<dbReference type="InterPro" id="IPR000832">
    <property type="entry name" value="GPCR_2_secretin-like"/>
</dbReference>
<dbReference type="Pfam" id="PF00002">
    <property type="entry name" value="7tm_2"/>
    <property type="match status" value="1"/>
</dbReference>
<keyword evidence="7" id="KW-0675">Receptor</keyword>
<feature type="transmembrane region" description="Helical" evidence="5">
    <location>
        <begin position="20"/>
        <end position="41"/>
    </location>
</feature>
<protein>
    <submittedName>
        <fullName evidence="7">Corticotropin-releasing factor receptor 1-like</fullName>
    </submittedName>
</protein>
<evidence type="ECO:0000256" key="5">
    <source>
        <dbReference type="SAM" id="Phobius"/>
    </source>
</evidence>
<dbReference type="InterPro" id="IPR050332">
    <property type="entry name" value="GPCR_2"/>
</dbReference>
<dbReference type="PANTHER" id="PTHR45620:SF42">
    <property type="entry name" value="G-PROTEIN COUPLED RECEPTOR SEB-2"/>
    <property type="match status" value="1"/>
</dbReference>
<dbReference type="PROSITE" id="PS50261">
    <property type="entry name" value="G_PROTEIN_RECEP_F2_4"/>
    <property type="match status" value="1"/>
</dbReference>
<gene>
    <name evidence="7" type="ORF">ElyMa_003546900</name>
</gene>
<name>A0AAV4EIS1_9GAST</name>
<evidence type="ECO:0000256" key="4">
    <source>
        <dbReference type="ARBA" id="ARBA00023136"/>
    </source>
</evidence>
<reference evidence="7 8" key="1">
    <citation type="journal article" date="2021" name="Elife">
        <title>Chloroplast acquisition without the gene transfer in kleptoplastic sea slugs, Plakobranchus ocellatus.</title>
        <authorList>
            <person name="Maeda T."/>
            <person name="Takahashi S."/>
            <person name="Yoshida T."/>
            <person name="Shimamura S."/>
            <person name="Takaki Y."/>
            <person name="Nagai Y."/>
            <person name="Toyoda A."/>
            <person name="Suzuki Y."/>
            <person name="Arimoto A."/>
            <person name="Ishii H."/>
            <person name="Satoh N."/>
            <person name="Nishiyama T."/>
            <person name="Hasebe M."/>
            <person name="Maruyama T."/>
            <person name="Minagawa J."/>
            <person name="Obokata J."/>
            <person name="Shigenobu S."/>
        </authorList>
    </citation>
    <scope>NUCLEOTIDE SEQUENCE [LARGE SCALE GENOMIC DNA]</scope>
</reference>
<feature type="transmembrane region" description="Helical" evidence="5">
    <location>
        <begin position="62"/>
        <end position="82"/>
    </location>
</feature>
<comment type="subcellular location">
    <subcellularLocation>
        <location evidence="1">Membrane</location>
        <topology evidence="1">Multi-pass membrane protein</topology>
    </subcellularLocation>
</comment>
<keyword evidence="2 5" id="KW-0812">Transmembrane</keyword>
<dbReference type="PANTHER" id="PTHR45620">
    <property type="entry name" value="PDF RECEPTOR-LIKE PROTEIN-RELATED"/>
    <property type="match status" value="1"/>
</dbReference>
<evidence type="ECO:0000313" key="7">
    <source>
        <dbReference type="EMBL" id="GFR61013.1"/>
    </source>
</evidence>
<keyword evidence="3 5" id="KW-1133">Transmembrane helix</keyword>
<feature type="domain" description="G-protein coupled receptors family 2 profile 2" evidence="6">
    <location>
        <begin position="1"/>
        <end position="104"/>
    </location>
</feature>
<dbReference type="GO" id="GO:0007166">
    <property type="term" value="P:cell surface receptor signaling pathway"/>
    <property type="evidence" value="ECO:0007669"/>
    <property type="project" value="InterPro"/>
</dbReference>
<comment type="caution">
    <text evidence="7">The sequence shown here is derived from an EMBL/GenBank/DDBJ whole genome shotgun (WGS) entry which is preliminary data.</text>
</comment>
<dbReference type="PRINTS" id="PR00249">
    <property type="entry name" value="GPCRSECRETIN"/>
</dbReference>
<dbReference type="GO" id="GO:0005886">
    <property type="term" value="C:plasma membrane"/>
    <property type="evidence" value="ECO:0007669"/>
    <property type="project" value="TreeGrafter"/>
</dbReference>
<evidence type="ECO:0000256" key="2">
    <source>
        <dbReference type="ARBA" id="ARBA00022692"/>
    </source>
</evidence>
<dbReference type="Proteomes" id="UP000762676">
    <property type="component" value="Unassembled WGS sequence"/>
</dbReference>
<sequence length="173" mass="20146">MQVNHDTKCWADNSGTAYILIIYVPIMLALLINLLILMNLVRIVIAKLCSGHTNERSKICRTIKSTVLLVFLLGIINLIFFYRPKHKELKIVYRYVNAILPPLQVQRALKKRWNRFKDSRNMNGQSYMRRRSSRTSMTMFVSNHNPSHGPETHLHVMEMQPLKDNNGVNNLNN</sequence>
<keyword evidence="8" id="KW-1185">Reference proteome</keyword>
<dbReference type="GO" id="GO:0007188">
    <property type="term" value="P:adenylate cyclase-modulating G protein-coupled receptor signaling pathway"/>
    <property type="evidence" value="ECO:0007669"/>
    <property type="project" value="TreeGrafter"/>
</dbReference>
<dbReference type="InterPro" id="IPR017981">
    <property type="entry name" value="GPCR_2-like_7TM"/>
</dbReference>
<dbReference type="EMBL" id="BMAT01007256">
    <property type="protein sequence ID" value="GFR61013.1"/>
    <property type="molecule type" value="Genomic_DNA"/>
</dbReference>
<dbReference type="AlphaFoldDB" id="A0AAV4EIS1"/>
<dbReference type="GO" id="GO:0008528">
    <property type="term" value="F:G protein-coupled peptide receptor activity"/>
    <property type="evidence" value="ECO:0007669"/>
    <property type="project" value="TreeGrafter"/>
</dbReference>
<evidence type="ECO:0000313" key="8">
    <source>
        <dbReference type="Proteomes" id="UP000762676"/>
    </source>
</evidence>
<evidence type="ECO:0000259" key="6">
    <source>
        <dbReference type="PROSITE" id="PS50261"/>
    </source>
</evidence>
<evidence type="ECO:0000256" key="3">
    <source>
        <dbReference type="ARBA" id="ARBA00022989"/>
    </source>
</evidence>